<keyword evidence="3" id="KW-1185">Reference proteome</keyword>
<reference evidence="2" key="2">
    <citation type="submission" date="2022-06" db="UniProtKB">
        <authorList>
            <consortium name="EnsemblMetazoa"/>
        </authorList>
    </citation>
    <scope>IDENTIFICATION</scope>
    <source>
        <strain evidence="2">DF5081</strain>
    </source>
</reference>
<dbReference type="Proteomes" id="UP000005237">
    <property type="component" value="Unassembled WGS sequence"/>
</dbReference>
<proteinExistence type="predicted"/>
<keyword evidence="1" id="KW-1133">Transmembrane helix</keyword>
<feature type="transmembrane region" description="Helical" evidence="1">
    <location>
        <begin position="31"/>
        <end position="48"/>
    </location>
</feature>
<sequence>MSAAKVYNVESHGIKQNLAAYRAVPLSTRQIVAAIVALSIFSFLYLGFAQKHALLFYIMTGLIAVYILFVYTSGIAAVLYMVVREYPEDCDEKSSVDSREFEESKI</sequence>
<evidence type="ECO:0000256" key="1">
    <source>
        <dbReference type="SAM" id="Phobius"/>
    </source>
</evidence>
<name>A0A8R1DMT6_CAEJA</name>
<keyword evidence="1" id="KW-0812">Transmembrane</keyword>
<evidence type="ECO:0000313" key="2">
    <source>
        <dbReference type="EnsemblMetazoa" id="CJA05866.1"/>
    </source>
</evidence>
<dbReference type="AlphaFoldDB" id="A0A8R1DMT6"/>
<reference evidence="3" key="1">
    <citation type="submission" date="2010-08" db="EMBL/GenBank/DDBJ databases">
        <authorList>
            <consortium name="Caenorhabditis japonica Sequencing Consortium"/>
            <person name="Wilson R.K."/>
        </authorList>
    </citation>
    <scope>NUCLEOTIDE SEQUENCE [LARGE SCALE GENOMIC DNA]</scope>
    <source>
        <strain evidence="3">DF5081</strain>
    </source>
</reference>
<organism evidence="2 3">
    <name type="scientific">Caenorhabditis japonica</name>
    <dbReference type="NCBI Taxonomy" id="281687"/>
    <lineage>
        <taxon>Eukaryota</taxon>
        <taxon>Metazoa</taxon>
        <taxon>Ecdysozoa</taxon>
        <taxon>Nematoda</taxon>
        <taxon>Chromadorea</taxon>
        <taxon>Rhabditida</taxon>
        <taxon>Rhabditina</taxon>
        <taxon>Rhabditomorpha</taxon>
        <taxon>Rhabditoidea</taxon>
        <taxon>Rhabditidae</taxon>
        <taxon>Peloderinae</taxon>
        <taxon>Caenorhabditis</taxon>
    </lineage>
</organism>
<protein>
    <submittedName>
        <fullName evidence="2">Uncharacterized protein</fullName>
    </submittedName>
</protein>
<dbReference type="OMA" id="HALLFYI"/>
<keyword evidence="1" id="KW-0472">Membrane</keyword>
<feature type="transmembrane region" description="Helical" evidence="1">
    <location>
        <begin position="54"/>
        <end position="83"/>
    </location>
</feature>
<dbReference type="EnsemblMetazoa" id="CJA05866.1">
    <property type="protein sequence ID" value="CJA05866.1"/>
    <property type="gene ID" value="WBGene00125070"/>
</dbReference>
<accession>A0A8R1DMT6</accession>
<evidence type="ECO:0000313" key="3">
    <source>
        <dbReference type="Proteomes" id="UP000005237"/>
    </source>
</evidence>